<keyword evidence="9" id="KW-1185">Reference proteome</keyword>
<dbReference type="Proteomes" id="UP001597347">
    <property type="component" value="Unassembled WGS sequence"/>
</dbReference>
<dbReference type="Gene3D" id="3.20.20.140">
    <property type="entry name" value="Metal-dependent hydrolases"/>
    <property type="match status" value="1"/>
</dbReference>
<keyword evidence="5 8" id="KW-0378">Hydrolase</keyword>
<evidence type="ECO:0000256" key="4">
    <source>
        <dbReference type="ARBA" id="ARBA00022723"/>
    </source>
</evidence>
<keyword evidence="6" id="KW-0862">Zinc</keyword>
<evidence type="ECO:0000256" key="3">
    <source>
        <dbReference type="ARBA" id="ARBA00012784"/>
    </source>
</evidence>
<dbReference type="InterPro" id="IPR032466">
    <property type="entry name" value="Metal_Hydrolase"/>
</dbReference>
<dbReference type="SUPFAM" id="SSF51556">
    <property type="entry name" value="Metallo-dependent hydrolases"/>
    <property type="match status" value="1"/>
</dbReference>
<evidence type="ECO:0000256" key="6">
    <source>
        <dbReference type="ARBA" id="ARBA00022833"/>
    </source>
</evidence>
<dbReference type="InterPro" id="IPR001365">
    <property type="entry name" value="A_deaminase_dom"/>
</dbReference>
<dbReference type="InterPro" id="IPR006330">
    <property type="entry name" value="Ado/ade_deaminase"/>
</dbReference>
<dbReference type="EC" id="3.5.4.4" evidence="3"/>
<organism evidence="8 9">
    <name type="scientific">Amnibacterium endophyticum</name>
    <dbReference type="NCBI Taxonomy" id="2109337"/>
    <lineage>
        <taxon>Bacteria</taxon>
        <taxon>Bacillati</taxon>
        <taxon>Actinomycetota</taxon>
        <taxon>Actinomycetes</taxon>
        <taxon>Micrococcales</taxon>
        <taxon>Microbacteriaceae</taxon>
        <taxon>Amnibacterium</taxon>
    </lineage>
</organism>
<protein>
    <recommendedName>
        <fullName evidence="3">adenosine deaminase</fullName>
        <ecNumber evidence="3">3.5.4.4</ecNumber>
    </recommendedName>
</protein>
<comment type="similarity">
    <text evidence="2">Belongs to the metallo-dependent hydrolases superfamily. Adenosine and AMP deaminases family.</text>
</comment>
<reference evidence="9" key="1">
    <citation type="journal article" date="2019" name="Int. J. Syst. Evol. Microbiol.">
        <title>The Global Catalogue of Microorganisms (GCM) 10K type strain sequencing project: providing services to taxonomists for standard genome sequencing and annotation.</title>
        <authorList>
            <consortium name="The Broad Institute Genomics Platform"/>
            <consortium name="The Broad Institute Genome Sequencing Center for Infectious Disease"/>
            <person name="Wu L."/>
            <person name="Ma J."/>
        </authorList>
    </citation>
    <scope>NUCLEOTIDE SEQUENCE [LARGE SCALE GENOMIC DNA]</scope>
    <source>
        <strain evidence="9">CGMCC 1.12471</strain>
    </source>
</reference>
<dbReference type="EMBL" id="JBHUEA010000002">
    <property type="protein sequence ID" value="MFD1720370.1"/>
    <property type="molecule type" value="Genomic_DNA"/>
</dbReference>
<evidence type="ECO:0000256" key="1">
    <source>
        <dbReference type="ARBA" id="ARBA00001947"/>
    </source>
</evidence>
<feature type="domain" description="Adenosine deaminase" evidence="7">
    <location>
        <begin position="6"/>
        <end position="321"/>
    </location>
</feature>
<evidence type="ECO:0000313" key="8">
    <source>
        <dbReference type="EMBL" id="MFD1720370.1"/>
    </source>
</evidence>
<sequence length="330" mass="34085">MTAGLNLHSHLEGRVRPATAAELARAAGLPTPPQGWSAALTLDEPADLTAYLVRVAASYPLFRDPEALRRIAYEAVLDAAADGQAHLELRFGPTTHVTAEHDLDTVVRAAADGVREGSEATGVPAGIVVAALRHLDADANEAAARTPARASGSGVTGFDLAGDESRWPAHEPFAGAFSIAPAAGLGLTCHAAEAAGPEAVADAVRHLGVRRIGHGAHLAEDAEALRRAADEGVVIEICPTSNVWTGAIADVADHPARAFLDAGLRLVLGDDNPVQTGSPLSAERAVLTDRLGFTPDELAWLDAAALEAAFLTADERRAVAALLRAPESSP</sequence>
<dbReference type="Pfam" id="PF00962">
    <property type="entry name" value="A_deaminase"/>
    <property type="match status" value="1"/>
</dbReference>
<evidence type="ECO:0000259" key="7">
    <source>
        <dbReference type="Pfam" id="PF00962"/>
    </source>
</evidence>
<gene>
    <name evidence="8" type="primary">add</name>
    <name evidence="8" type="ORF">ACFSBI_02310</name>
</gene>
<name>A0ABW4LCD1_9MICO</name>
<dbReference type="PANTHER" id="PTHR11409">
    <property type="entry name" value="ADENOSINE DEAMINASE"/>
    <property type="match status" value="1"/>
</dbReference>
<accession>A0ABW4LCD1</accession>
<evidence type="ECO:0000256" key="5">
    <source>
        <dbReference type="ARBA" id="ARBA00022801"/>
    </source>
</evidence>
<proteinExistence type="inferred from homology"/>
<dbReference type="RefSeq" id="WP_377931615.1">
    <property type="nucleotide sequence ID" value="NZ_JBHUEA010000002.1"/>
</dbReference>
<comment type="cofactor">
    <cofactor evidence="1">
        <name>Zn(2+)</name>
        <dbReference type="ChEBI" id="CHEBI:29105"/>
    </cofactor>
</comment>
<evidence type="ECO:0000256" key="2">
    <source>
        <dbReference type="ARBA" id="ARBA00006676"/>
    </source>
</evidence>
<evidence type="ECO:0000313" key="9">
    <source>
        <dbReference type="Proteomes" id="UP001597347"/>
    </source>
</evidence>
<dbReference type="PANTHER" id="PTHR11409:SF43">
    <property type="entry name" value="ADENOSINE DEAMINASE"/>
    <property type="match status" value="1"/>
</dbReference>
<keyword evidence="4" id="KW-0479">Metal-binding</keyword>
<comment type="caution">
    <text evidence="8">The sequence shown here is derived from an EMBL/GenBank/DDBJ whole genome shotgun (WGS) entry which is preliminary data.</text>
</comment>
<dbReference type="NCBIfam" id="TIGR01430">
    <property type="entry name" value="aden_deam"/>
    <property type="match status" value="1"/>
</dbReference>
<dbReference type="GO" id="GO:0016787">
    <property type="term" value="F:hydrolase activity"/>
    <property type="evidence" value="ECO:0007669"/>
    <property type="project" value="UniProtKB-KW"/>
</dbReference>